<proteinExistence type="predicted"/>
<dbReference type="STRING" id="392333.SAMN05660860_02720"/>
<organism evidence="1 2">
    <name type="scientific">Geoalkalibacter ferrihydriticus</name>
    <dbReference type="NCBI Taxonomy" id="392333"/>
    <lineage>
        <taxon>Bacteria</taxon>
        <taxon>Pseudomonadati</taxon>
        <taxon>Thermodesulfobacteriota</taxon>
        <taxon>Desulfuromonadia</taxon>
        <taxon>Desulfuromonadales</taxon>
        <taxon>Geoalkalibacteraceae</taxon>
        <taxon>Geoalkalibacter</taxon>
    </lineage>
</organism>
<dbReference type="Proteomes" id="UP000182146">
    <property type="component" value="Unassembled WGS sequence"/>
</dbReference>
<evidence type="ECO:0008006" key="3">
    <source>
        <dbReference type="Google" id="ProtNLM"/>
    </source>
</evidence>
<dbReference type="InterPro" id="IPR036249">
    <property type="entry name" value="Thioredoxin-like_sf"/>
</dbReference>
<accession>A0A1G9U5E2</accession>
<dbReference type="OrthoDB" id="9809746at2"/>
<evidence type="ECO:0000313" key="1">
    <source>
        <dbReference type="EMBL" id="SDM54864.1"/>
    </source>
</evidence>
<dbReference type="AlphaFoldDB" id="A0A1G9U5E2"/>
<gene>
    <name evidence="1" type="ORF">SAMN05660860_02720</name>
</gene>
<dbReference type="RefSeq" id="WP_052446411.1">
    <property type="nucleotide sequence ID" value="NZ_FNGU01000007.1"/>
</dbReference>
<dbReference type="EMBL" id="FNGU01000007">
    <property type="protein sequence ID" value="SDM54864.1"/>
    <property type="molecule type" value="Genomic_DNA"/>
</dbReference>
<sequence>MTLQSTLKEIKSGFQEKADAESQKIMGRAARALAESGIVERALREGDAVPEFTLNAADGRRFDSQKLLAEGPLVMNFFRGAW</sequence>
<protein>
    <recommendedName>
        <fullName evidence="3">AhpC/TSA family protein</fullName>
    </recommendedName>
</protein>
<reference evidence="1 2" key="1">
    <citation type="submission" date="2016-10" db="EMBL/GenBank/DDBJ databases">
        <authorList>
            <person name="de Groot N.N."/>
        </authorList>
    </citation>
    <scope>NUCLEOTIDE SEQUENCE [LARGE SCALE GENOMIC DNA]</scope>
    <source>
        <strain evidence="1 2">DSM 17813</strain>
    </source>
</reference>
<name>A0A1G9U5E2_9BACT</name>
<dbReference type="Gene3D" id="3.40.30.10">
    <property type="entry name" value="Glutaredoxin"/>
    <property type="match status" value="1"/>
</dbReference>
<evidence type="ECO:0000313" key="2">
    <source>
        <dbReference type="Proteomes" id="UP000182146"/>
    </source>
</evidence>
<dbReference type="SUPFAM" id="SSF52833">
    <property type="entry name" value="Thioredoxin-like"/>
    <property type="match status" value="1"/>
</dbReference>